<keyword evidence="1" id="KW-1133">Transmembrane helix</keyword>
<feature type="transmembrane region" description="Helical" evidence="1">
    <location>
        <begin position="400"/>
        <end position="428"/>
    </location>
</feature>
<feature type="transmembrane region" description="Helical" evidence="1">
    <location>
        <begin position="171"/>
        <end position="189"/>
    </location>
</feature>
<evidence type="ECO:0000256" key="1">
    <source>
        <dbReference type="SAM" id="Phobius"/>
    </source>
</evidence>
<dbReference type="Proteomes" id="UP000319769">
    <property type="component" value="Unassembled WGS sequence"/>
</dbReference>
<feature type="transmembrane region" description="Helical" evidence="1">
    <location>
        <begin position="210"/>
        <end position="237"/>
    </location>
</feature>
<keyword evidence="1" id="KW-0812">Transmembrane</keyword>
<dbReference type="AlphaFoldDB" id="A0A5N0UWH9"/>
<keyword evidence="3" id="KW-1185">Reference proteome</keyword>
<protein>
    <submittedName>
        <fullName evidence="2">PepSY domain-containing protein</fullName>
    </submittedName>
</protein>
<accession>A0A5N0UWH9</accession>
<dbReference type="InterPro" id="IPR005625">
    <property type="entry name" value="PepSY-ass_TM"/>
</dbReference>
<sequence>MSIGERETPVTGTVPVTGWAAIRPLLLRLHFYAGVFVGPFLVVAALTGIAYVYTPQLEQALYAHELHVPAAPGAVSLDRQAEIAQALVPEGKITGIRPGATATDTTQVIFDRPGLAPSYHDTVFVNPHDGEVRGRLETYGSGQALPVRGWIDTLHRSLHLGDFGRLYSELAASWLWVIVLAGLALWIGRRRKQKRALLLPEGGKPGRKRLLSWHGVVGLWAAAGLLFLSATGLTWSLHAGSSISDLRTALDWTTPSVSAKVAAPAGADIGFQAVRDATVQAGLSDPVEVRPPTGAGKGYVVQQIQRSWPEKQDSMTVDPVSGRITDTLRFADYPIAAKLSRWGIDAHMGLLFGQANQIVLTLLALGLVCLGFWGYRMWWLRGRFGRAPVRGTWRRVPGKVLAPVLVAAAVIGYFLPLLGISLLAFLALDVLRGLLAERKAA</sequence>
<reference evidence="2" key="1">
    <citation type="submission" date="2019-09" db="EMBL/GenBank/DDBJ databases">
        <authorList>
            <person name="Teo W.F.A."/>
            <person name="Duangmal K."/>
        </authorList>
    </citation>
    <scope>NUCLEOTIDE SEQUENCE [LARGE SCALE GENOMIC DNA]</scope>
    <source>
        <strain evidence="2">K81G1</strain>
    </source>
</reference>
<gene>
    <name evidence="2" type="ORF">FPZ12_031305</name>
</gene>
<feature type="transmembrane region" description="Helical" evidence="1">
    <location>
        <begin position="358"/>
        <end position="379"/>
    </location>
</feature>
<dbReference type="PANTHER" id="PTHR34219">
    <property type="entry name" value="IRON-REGULATED INNER MEMBRANE PROTEIN-RELATED"/>
    <property type="match status" value="1"/>
</dbReference>
<evidence type="ECO:0000313" key="3">
    <source>
        <dbReference type="Proteomes" id="UP000319769"/>
    </source>
</evidence>
<dbReference type="RefSeq" id="WP_144749464.1">
    <property type="nucleotide sequence ID" value="NZ_VMNW02000063.1"/>
</dbReference>
<comment type="caution">
    <text evidence="2">The sequence shown here is derived from an EMBL/GenBank/DDBJ whole genome shotgun (WGS) entry which is preliminary data.</text>
</comment>
<proteinExistence type="predicted"/>
<feature type="transmembrane region" description="Helical" evidence="1">
    <location>
        <begin position="31"/>
        <end position="53"/>
    </location>
</feature>
<keyword evidence="1" id="KW-0472">Membrane</keyword>
<dbReference type="PANTHER" id="PTHR34219:SF1">
    <property type="entry name" value="PEPSY DOMAIN-CONTAINING PROTEIN"/>
    <property type="match status" value="1"/>
</dbReference>
<evidence type="ECO:0000313" key="2">
    <source>
        <dbReference type="EMBL" id="KAA9154668.1"/>
    </source>
</evidence>
<dbReference type="Pfam" id="PF03929">
    <property type="entry name" value="PepSY_TM"/>
    <property type="match status" value="1"/>
</dbReference>
<dbReference type="OrthoDB" id="9791166at2"/>
<dbReference type="EMBL" id="VMNW02000063">
    <property type="protein sequence ID" value="KAA9154668.1"/>
    <property type="molecule type" value="Genomic_DNA"/>
</dbReference>
<organism evidence="2 3">
    <name type="scientific">Amycolatopsis acidicola</name>
    <dbReference type="NCBI Taxonomy" id="2596893"/>
    <lineage>
        <taxon>Bacteria</taxon>
        <taxon>Bacillati</taxon>
        <taxon>Actinomycetota</taxon>
        <taxon>Actinomycetes</taxon>
        <taxon>Pseudonocardiales</taxon>
        <taxon>Pseudonocardiaceae</taxon>
        <taxon>Amycolatopsis</taxon>
    </lineage>
</organism>
<name>A0A5N0UWH9_9PSEU</name>